<dbReference type="InterPro" id="IPR021327">
    <property type="entry name" value="DUF2934"/>
</dbReference>
<dbReference type="eggNOG" id="ENOG50339JT">
    <property type="taxonomic scope" value="Bacteria"/>
</dbReference>
<protein>
    <submittedName>
        <fullName evidence="2">Uncharacterized protein</fullName>
    </submittedName>
</protein>
<dbReference type="HOGENOM" id="CLU_154593_0_0_6"/>
<sequence>MNQQEQRIRELAYEIWQSEGRPTGQEERHWEMACKLVETQGSAATAPSKPVRSRKAAAKPVDATPASKPAKAAAAVKKPRAPRSTKPADS</sequence>
<evidence type="ECO:0000313" key="3">
    <source>
        <dbReference type="Proteomes" id="UP000053902"/>
    </source>
</evidence>
<feature type="region of interest" description="Disordered" evidence="1">
    <location>
        <begin position="40"/>
        <end position="90"/>
    </location>
</feature>
<keyword evidence="3" id="KW-1185">Reference proteome</keyword>
<dbReference type="OrthoDB" id="9811127at2"/>
<organism evidence="2 3">
    <name type="scientific">Pseudomonas saudiphocaensis</name>
    <dbReference type="NCBI Taxonomy" id="1499686"/>
    <lineage>
        <taxon>Bacteria</taxon>
        <taxon>Pseudomonadati</taxon>
        <taxon>Pseudomonadota</taxon>
        <taxon>Gammaproteobacteria</taxon>
        <taxon>Pseudomonadales</taxon>
        <taxon>Pseudomonadaceae</taxon>
        <taxon>Pseudomonas</taxon>
    </lineage>
</organism>
<proteinExistence type="predicted"/>
<evidence type="ECO:0000313" key="2">
    <source>
        <dbReference type="EMBL" id="CDZ93473.1"/>
    </source>
</evidence>
<reference evidence="2 3" key="1">
    <citation type="submission" date="2014-07" db="EMBL/GenBank/DDBJ databases">
        <authorList>
            <person name="Urmite Genomes Urmite Genomes"/>
        </authorList>
    </citation>
    <scope>NUCLEOTIDE SEQUENCE [LARGE SCALE GENOMIC DNA]</scope>
    <source>
        <strain evidence="2 3">20_BN</strain>
    </source>
</reference>
<dbReference type="EMBL" id="CCSF01000001">
    <property type="protein sequence ID" value="CDZ93473.1"/>
    <property type="molecule type" value="Genomic_DNA"/>
</dbReference>
<dbReference type="Proteomes" id="UP000053902">
    <property type="component" value="Unassembled WGS sequence"/>
</dbReference>
<dbReference type="AlphaFoldDB" id="A0A078LLK3"/>
<evidence type="ECO:0000256" key="1">
    <source>
        <dbReference type="SAM" id="MobiDB-lite"/>
    </source>
</evidence>
<gene>
    <name evidence="2" type="ORF">BN1079_00765</name>
</gene>
<dbReference type="RefSeq" id="WP_037022398.1">
    <property type="nucleotide sequence ID" value="NZ_CCSF01000001.1"/>
</dbReference>
<feature type="compositionally biased region" description="Low complexity" evidence="1">
    <location>
        <begin position="63"/>
        <end position="76"/>
    </location>
</feature>
<dbReference type="STRING" id="1499686.BN1079_00765"/>
<accession>A0A078LLK3</accession>
<dbReference type="Pfam" id="PF11154">
    <property type="entry name" value="DUF2934"/>
    <property type="match status" value="1"/>
</dbReference>
<name>A0A078LLK3_9PSED</name>